<feature type="domain" description="E3 UFM1-protein ligase 1-like N-terminal" evidence="8">
    <location>
        <begin position="6"/>
        <end position="279"/>
    </location>
</feature>
<gene>
    <name evidence="12" type="primary">109537586</name>
    <name evidence="11" type="ORF">YQE_06339</name>
</gene>
<dbReference type="EnsemblMetazoa" id="XM_019904379.1">
    <property type="protein sequence ID" value="XP_019759938.1"/>
    <property type="gene ID" value="LOC109537586"/>
</dbReference>
<dbReference type="InterPro" id="IPR056761">
    <property type="entry name" value="Ufl1-like_C"/>
</dbReference>
<evidence type="ECO:0000313" key="11">
    <source>
        <dbReference type="EMBL" id="ENN77202.1"/>
    </source>
</evidence>
<feature type="compositionally biased region" description="Basic and acidic residues" evidence="7">
    <location>
        <begin position="389"/>
        <end position="415"/>
    </location>
</feature>
<accession>N6UEX2</accession>
<dbReference type="GO" id="GO:1990592">
    <property type="term" value="P:protein K69-linked ufmylation"/>
    <property type="evidence" value="ECO:0007669"/>
    <property type="project" value="TreeGrafter"/>
</dbReference>
<dbReference type="OMA" id="CILHASG"/>
<feature type="non-terminal residue" evidence="11">
    <location>
        <position position="1"/>
    </location>
</feature>
<reference evidence="12" key="2">
    <citation type="submission" date="2024-08" db="UniProtKB">
        <authorList>
            <consortium name="EnsemblMetazoa"/>
        </authorList>
    </citation>
    <scope>IDENTIFICATION</scope>
</reference>
<keyword evidence="4" id="KW-0808">Transferase</keyword>
<name>N6UEX2_DENPD</name>
<dbReference type="OrthoDB" id="10258297at2759"/>
<keyword evidence="5" id="KW-0833">Ubl conjugation pathway</keyword>
<dbReference type="KEGG" id="dpa:109537586"/>
<evidence type="ECO:0000313" key="12">
    <source>
        <dbReference type="EnsemblMetazoa" id="XP_019759938.1"/>
    </source>
</evidence>
<reference evidence="11 13" key="1">
    <citation type="journal article" date="2013" name="Genome Biol.">
        <title>Draft genome of the mountain pine beetle, Dendroctonus ponderosae Hopkins, a major forest pest.</title>
        <authorList>
            <person name="Keeling C.I."/>
            <person name="Yuen M.M."/>
            <person name="Liao N.Y."/>
            <person name="Docking T.R."/>
            <person name="Chan S.K."/>
            <person name="Taylor G.A."/>
            <person name="Palmquist D.L."/>
            <person name="Jackman S.D."/>
            <person name="Nguyen A."/>
            <person name="Li M."/>
            <person name="Henderson H."/>
            <person name="Janes J.K."/>
            <person name="Zhao Y."/>
            <person name="Pandoh P."/>
            <person name="Moore R."/>
            <person name="Sperling F.A."/>
            <person name="Huber D.P."/>
            <person name="Birol I."/>
            <person name="Jones S.J."/>
            <person name="Bohlmann J."/>
        </authorList>
    </citation>
    <scope>NUCLEOTIDE SEQUENCE</scope>
</reference>
<sequence length="757" mass="84431">MSDWEEIKRLAADFQKVQLSVSAQKLSERNCVEIVSWLIEKKLIDLIFTSDGKEYLTPAQLVTDIQNELYVSGGRISLGDLAKNIGVDFGQVNAHLNQVLKGRKDVQNVLGQLIDHSYTLRIAGEINEKLQQQGHINVSDLTIAYDLPADFLQHQVLEKHLGGVIQAIQDPADPKSFFIEAFISRAKAQLKGALNGLSRPVAVGSIVSQIGISEKLFFGLFEQSCAFGSLTSRQSGAQYIPSCYTRGQNEWSRAFLKQNQYLEFDALIRIGISDPKSYIRKVHAAEKLFVLDSMAVALSLLERVNDYIEECIAIGGFVDLETSLPSSITPKDLSLVVEHLLKGQKNQETVLLESFVLSKAYMDKISDLCSEAVQHRAKSLVESGQYQKHQVELQSGERGKLQRGKEEDDRVDKREERRKKAAGGKSGGGTQGRETKTKSTKRHSRHRAQEEDDDQEVEEEIKKALTVLPLEVVSELIQPFLEDEGLDSILEAIAQHLQPLLNERGLQLAADIFKETIADKTALRRRRHQEFASRVENLINELRWYQKGCKLLPVELQASITKYLLKSICSDLVAEFLGFAVADSGAELDISTLTSNEKLKFLSQNSDYAALLPLFKALSGTSLEEFTSALDPALDACGVFLRKVDKKQDRSGVLRVKLDLLKELQGCEDPATVLHLATLVLFSTATQTLLHISGKHISAVLGFLKPQMEEAQHAALMNYHDFIAVMLRGGSEVEKLKEQMEAVKTIAREYKRSGEKV</sequence>
<evidence type="ECO:0000256" key="2">
    <source>
        <dbReference type="ARBA" id="ARBA00010789"/>
    </source>
</evidence>
<dbReference type="HOGENOM" id="CLU_012417_1_1_1"/>
<evidence type="ECO:0000256" key="7">
    <source>
        <dbReference type="SAM" id="MobiDB-lite"/>
    </source>
</evidence>
<feature type="region of interest" description="Disordered" evidence="7">
    <location>
        <begin position="384"/>
        <end position="457"/>
    </location>
</feature>
<dbReference type="InterPro" id="IPR018611">
    <property type="entry name" value="Ufl1"/>
</dbReference>
<dbReference type="Pfam" id="PF25041">
    <property type="entry name" value="UFL1_C"/>
    <property type="match status" value="1"/>
</dbReference>
<dbReference type="GO" id="GO:0005789">
    <property type="term" value="C:endoplasmic reticulum membrane"/>
    <property type="evidence" value="ECO:0007669"/>
    <property type="project" value="TreeGrafter"/>
</dbReference>
<dbReference type="GO" id="GO:0061666">
    <property type="term" value="F:UFM1 ligase activity"/>
    <property type="evidence" value="ECO:0007669"/>
    <property type="project" value="InterPro"/>
</dbReference>
<keyword evidence="13" id="KW-1185">Reference proteome</keyword>
<dbReference type="PANTHER" id="PTHR31057">
    <property type="entry name" value="E3 UFM1-PROTEIN LIGASE 1"/>
    <property type="match status" value="1"/>
</dbReference>
<dbReference type="AlphaFoldDB" id="N6UEX2"/>
<evidence type="ECO:0000256" key="4">
    <source>
        <dbReference type="ARBA" id="ARBA00022679"/>
    </source>
</evidence>
<dbReference type="GO" id="GO:0032434">
    <property type="term" value="P:regulation of proteasomal ubiquitin-dependent protein catabolic process"/>
    <property type="evidence" value="ECO:0007669"/>
    <property type="project" value="TreeGrafter"/>
</dbReference>
<proteinExistence type="inferred from homology"/>
<dbReference type="GO" id="GO:0034976">
    <property type="term" value="P:response to endoplasmic reticulum stress"/>
    <property type="evidence" value="ECO:0007669"/>
    <property type="project" value="TreeGrafter"/>
</dbReference>
<evidence type="ECO:0000259" key="8">
    <source>
        <dbReference type="Pfam" id="PF09743"/>
    </source>
</evidence>
<organism evidence="11">
    <name type="scientific">Dendroctonus ponderosae</name>
    <name type="common">Mountain pine beetle</name>
    <dbReference type="NCBI Taxonomy" id="77166"/>
    <lineage>
        <taxon>Eukaryota</taxon>
        <taxon>Metazoa</taxon>
        <taxon>Ecdysozoa</taxon>
        <taxon>Arthropoda</taxon>
        <taxon>Hexapoda</taxon>
        <taxon>Insecta</taxon>
        <taxon>Pterygota</taxon>
        <taxon>Neoptera</taxon>
        <taxon>Endopterygota</taxon>
        <taxon>Coleoptera</taxon>
        <taxon>Polyphaga</taxon>
        <taxon>Cucujiformia</taxon>
        <taxon>Curculionidae</taxon>
        <taxon>Scolytinae</taxon>
        <taxon>Dendroctonus</taxon>
    </lineage>
</organism>
<evidence type="ECO:0000259" key="10">
    <source>
        <dbReference type="Pfam" id="PF25041"/>
    </source>
</evidence>
<protein>
    <recommendedName>
        <fullName evidence="3">E3 UFM1-protein ligase 1 homolog</fullName>
    </recommendedName>
    <alternativeName>
        <fullName evidence="6">E3 UFM1-protein transferase 1 homolog</fullName>
    </alternativeName>
</protein>
<dbReference type="InterPro" id="IPR056579">
    <property type="entry name" value="Ufl1_N"/>
</dbReference>
<evidence type="ECO:0000256" key="1">
    <source>
        <dbReference type="ARBA" id="ARBA00003950"/>
    </source>
</evidence>
<dbReference type="Pfam" id="PF23659">
    <property type="entry name" value="UFL1"/>
    <property type="match status" value="1"/>
</dbReference>
<dbReference type="InterPro" id="IPR056580">
    <property type="entry name" value="Ufl1_dom"/>
</dbReference>
<evidence type="ECO:0000259" key="9">
    <source>
        <dbReference type="Pfam" id="PF23659"/>
    </source>
</evidence>
<evidence type="ECO:0000256" key="3">
    <source>
        <dbReference type="ARBA" id="ARBA00014160"/>
    </source>
</evidence>
<dbReference type="EMBL" id="KB740949">
    <property type="protein sequence ID" value="ENN77202.1"/>
    <property type="molecule type" value="Genomic_DNA"/>
</dbReference>
<comment type="function">
    <text evidence="1">E3 UFM1-protein ligase that mediates ufmylation of target proteins.</text>
</comment>
<evidence type="ECO:0000256" key="6">
    <source>
        <dbReference type="ARBA" id="ARBA00030452"/>
    </source>
</evidence>
<comment type="similarity">
    <text evidence="2">Belongs to the UFL1 family.</text>
</comment>
<feature type="domain" description="E3 UFM1-protein ligase 1-like" evidence="9">
    <location>
        <begin position="528"/>
        <end position="644"/>
    </location>
</feature>
<evidence type="ECO:0000313" key="13">
    <source>
        <dbReference type="Proteomes" id="UP000019118"/>
    </source>
</evidence>
<dbReference type="Proteomes" id="UP000019118">
    <property type="component" value="Unassembled WGS sequence"/>
</dbReference>
<dbReference type="Pfam" id="PF09743">
    <property type="entry name" value="E3_UFM1_ligase"/>
    <property type="match status" value="1"/>
</dbReference>
<dbReference type="PANTHER" id="PTHR31057:SF0">
    <property type="entry name" value="E3 UFM1-PROTEIN LIGASE 1"/>
    <property type="match status" value="1"/>
</dbReference>
<dbReference type="Pfam" id="PF25870">
    <property type="entry name" value="WHD_UFL1_5th"/>
    <property type="match status" value="1"/>
</dbReference>
<feature type="domain" description="E3 UFM1-protein ligase-like C-terminal" evidence="10">
    <location>
        <begin position="650"/>
        <end position="747"/>
    </location>
</feature>
<evidence type="ECO:0000256" key="5">
    <source>
        <dbReference type="ARBA" id="ARBA00022786"/>
    </source>
</evidence>